<dbReference type="KEGG" id="orm:HTY61_05670"/>
<protein>
    <submittedName>
        <fullName evidence="1">Uncharacterized protein</fullName>
    </submittedName>
</protein>
<dbReference type="AlphaFoldDB" id="A0A6N1VEF1"/>
<dbReference type="EMBL" id="CP054836">
    <property type="protein sequence ID" value="QKV17985.1"/>
    <property type="molecule type" value="Genomic_DNA"/>
</dbReference>
<sequence length="60" mass="6823">MADTRQIDQERLEYVRAMLTELQRLVVADRHPTLSYLLEMAKLEVCDIVDGNDESGGGQE</sequence>
<organism evidence="1 2">
    <name type="scientific">Oricola thermophila</name>
    <dbReference type="NCBI Taxonomy" id="2742145"/>
    <lineage>
        <taxon>Bacteria</taxon>
        <taxon>Pseudomonadati</taxon>
        <taxon>Pseudomonadota</taxon>
        <taxon>Alphaproteobacteria</taxon>
        <taxon>Hyphomicrobiales</taxon>
        <taxon>Ahrensiaceae</taxon>
        <taxon>Oricola</taxon>
    </lineage>
</organism>
<evidence type="ECO:0000313" key="2">
    <source>
        <dbReference type="Proteomes" id="UP000509367"/>
    </source>
</evidence>
<gene>
    <name evidence="1" type="ORF">HTY61_05670</name>
</gene>
<name>A0A6N1VEF1_9HYPH</name>
<dbReference type="RefSeq" id="WP_175275881.1">
    <property type="nucleotide sequence ID" value="NZ_CP054836.1"/>
</dbReference>
<evidence type="ECO:0000313" key="1">
    <source>
        <dbReference type="EMBL" id="QKV17985.1"/>
    </source>
</evidence>
<dbReference type="Proteomes" id="UP000509367">
    <property type="component" value="Chromosome"/>
</dbReference>
<keyword evidence="2" id="KW-1185">Reference proteome</keyword>
<reference evidence="1 2" key="1">
    <citation type="submission" date="2020-06" db="EMBL/GenBank/DDBJ databases">
        <title>Oricola thermophila sp. nov. isolated from a tidal sediments.</title>
        <authorList>
            <person name="Kwon K.K."/>
            <person name="Yang S.-H."/>
            <person name="Park M.-J."/>
        </authorList>
    </citation>
    <scope>NUCLEOTIDE SEQUENCE [LARGE SCALE GENOMIC DNA]</scope>
    <source>
        <strain evidence="1 2">MEBiC13590</strain>
    </source>
</reference>
<proteinExistence type="predicted"/>
<accession>A0A6N1VEF1</accession>